<evidence type="ECO:0000256" key="2">
    <source>
        <dbReference type="ARBA" id="ARBA00023224"/>
    </source>
</evidence>
<dbReference type="SUPFAM" id="SSF103190">
    <property type="entry name" value="Sensory domain-like"/>
    <property type="match status" value="1"/>
</dbReference>
<dbReference type="SUPFAM" id="SSF58104">
    <property type="entry name" value="Methyl-accepting chemotaxis protein (MCP) signaling domain"/>
    <property type="match status" value="1"/>
</dbReference>
<dbReference type="GO" id="GO:0016020">
    <property type="term" value="C:membrane"/>
    <property type="evidence" value="ECO:0007669"/>
    <property type="project" value="InterPro"/>
</dbReference>
<dbReference type="InterPro" id="IPR003660">
    <property type="entry name" value="HAMP_dom"/>
</dbReference>
<dbReference type="SMART" id="SM00283">
    <property type="entry name" value="MA"/>
    <property type="match status" value="1"/>
</dbReference>
<keyword evidence="6" id="KW-0812">Transmembrane</keyword>
<name>A0A433UMW2_ANAVA</name>
<comment type="similarity">
    <text evidence="3">Belongs to the methyl-accepting chemotaxis (MCP) protein family.</text>
</comment>
<dbReference type="PROSITE" id="PS50885">
    <property type="entry name" value="HAMP"/>
    <property type="match status" value="1"/>
</dbReference>
<dbReference type="InterPro" id="IPR029151">
    <property type="entry name" value="Sensor-like_sf"/>
</dbReference>
<dbReference type="AlphaFoldDB" id="A0A433UMW2"/>
<feature type="compositionally biased region" description="Polar residues" evidence="5">
    <location>
        <begin position="1"/>
        <end position="25"/>
    </location>
</feature>
<feature type="transmembrane region" description="Helical" evidence="6">
    <location>
        <begin position="62"/>
        <end position="84"/>
    </location>
</feature>
<gene>
    <name evidence="9" type="ORF">DSM107003_33700</name>
</gene>
<sequence>MFNKTKTTQSGDPQTKASIMASSKVSDSRNEIASKSDAQKTHNYSGNYAVKYLQQLKLSTKAIFFAIAIGTLPVMGMGIIAYSFGSKSITKQIIKNQENEVISFSDTINRFMLARYGDIQILSNLPFLTNDLVSKSTTIPQKQVVFNRFITAYKAYDSVAVLDLNGRVILQNQGKFIQQERNQKYFQEVLQKNAVVISQPEKLENIGLVIYIAAPVKEAATGKTIAIVRTRMPLKMLEEFIKNYVTNSNNYSLVDTSGKVFLSPKSDLLGQEATVIYPSLANLLARQNVNDLTGVQTINQKPEIISYLPLRKIAGLPQLNWQVMMGQNAEIAVEPQRQFLIFIANRTALIALLMTLLVAWLAKGMTKPNLDKSAVVAIRAEDEIKIPVEISRENELPVSVKELEIKAHREAISEPEWQQKDTLHLQLLKLLTEVESAAQGDLTVQADVTSGEVGTVANAFNSIVKSLRDIATQVKQTATQVNTALGSNQDAIQHLATEALTQASEINRTLEAVEQMTSSMQAVADDAQQVTAITNHANHTATKSGKAMDLTVKNILSLQETVGETAKKVRHLGESSQQISRVVSLINQIAMQTNLLAINAGIEAARAGEEGQGFAVVAEEVGELAARSAAATQEIEQIVEKIQRETSEVVQAMEIGTTQVIESTQIVEDAKQSLSEILDVSQQIDILVQSISTATISQVQTSQVVSQLMKDIAAICQHTSDSSHQVSESLQKTVEISQHLQKTVETFKVN</sequence>
<evidence type="ECO:0000313" key="9">
    <source>
        <dbReference type="EMBL" id="RUS95170.1"/>
    </source>
</evidence>
<reference evidence="9 10" key="1">
    <citation type="journal article" date="2019" name="Genome Biol. Evol.">
        <title>Day and night: Metabolic profiles and evolutionary relationships of six axenic non-marine cyanobacteria.</title>
        <authorList>
            <person name="Will S.E."/>
            <person name="Henke P."/>
            <person name="Boedeker C."/>
            <person name="Huang S."/>
            <person name="Brinkmann H."/>
            <person name="Rohde M."/>
            <person name="Jarek M."/>
            <person name="Friedl T."/>
            <person name="Seufert S."/>
            <person name="Schumacher M."/>
            <person name="Overmann J."/>
            <person name="Neumann-Schaal M."/>
            <person name="Petersen J."/>
        </authorList>
    </citation>
    <scope>NUCLEOTIDE SEQUENCE [LARGE SCALE GENOMIC DNA]</scope>
    <source>
        <strain evidence="9 10">SAG 1403-4b</strain>
    </source>
</reference>
<dbReference type="PROSITE" id="PS50111">
    <property type="entry name" value="CHEMOTAXIS_TRANSDUC_2"/>
    <property type="match status" value="1"/>
</dbReference>
<dbReference type="FunFam" id="1.10.287.950:FF:000001">
    <property type="entry name" value="Methyl-accepting chemotaxis sensory transducer"/>
    <property type="match status" value="1"/>
</dbReference>
<evidence type="ECO:0008006" key="11">
    <source>
        <dbReference type="Google" id="ProtNLM"/>
    </source>
</evidence>
<dbReference type="Pfam" id="PF00015">
    <property type="entry name" value="MCPsignal"/>
    <property type="match status" value="1"/>
</dbReference>
<proteinExistence type="inferred from homology"/>
<feature type="transmembrane region" description="Helical" evidence="6">
    <location>
        <begin position="339"/>
        <end position="362"/>
    </location>
</feature>
<accession>A0A433UMW2</accession>
<keyword evidence="6" id="KW-1133">Transmembrane helix</keyword>
<dbReference type="SMART" id="SM00304">
    <property type="entry name" value="HAMP"/>
    <property type="match status" value="1"/>
</dbReference>
<dbReference type="PANTHER" id="PTHR32089:SF114">
    <property type="entry name" value="METHYL-ACCEPTING CHEMOTAXIS PROTEIN MCPB"/>
    <property type="match status" value="1"/>
</dbReference>
<feature type="compositionally biased region" description="Basic and acidic residues" evidence="5">
    <location>
        <begin position="26"/>
        <end position="38"/>
    </location>
</feature>
<evidence type="ECO:0000259" key="8">
    <source>
        <dbReference type="PROSITE" id="PS50885"/>
    </source>
</evidence>
<keyword evidence="1" id="KW-0145">Chemotaxis</keyword>
<comment type="caution">
    <text evidence="9">The sequence shown here is derived from an EMBL/GenBank/DDBJ whole genome shotgun (WGS) entry which is preliminary data.</text>
</comment>
<dbReference type="CDD" id="cd06225">
    <property type="entry name" value="HAMP"/>
    <property type="match status" value="1"/>
</dbReference>
<evidence type="ECO:0000256" key="6">
    <source>
        <dbReference type="SAM" id="Phobius"/>
    </source>
</evidence>
<dbReference type="Gene3D" id="3.30.450.20">
    <property type="entry name" value="PAS domain"/>
    <property type="match status" value="2"/>
</dbReference>
<dbReference type="GO" id="GO:0007165">
    <property type="term" value="P:signal transduction"/>
    <property type="evidence" value="ECO:0007669"/>
    <property type="project" value="UniProtKB-KW"/>
</dbReference>
<dbReference type="CDD" id="cd18773">
    <property type="entry name" value="PDC1_HK_sensor"/>
    <property type="match status" value="1"/>
</dbReference>
<evidence type="ECO:0000259" key="7">
    <source>
        <dbReference type="PROSITE" id="PS50111"/>
    </source>
</evidence>
<evidence type="ECO:0000256" key="3">
    <source>
        <dbReference type="ARBA" id="ARBA00029447"/>
    </source>
</evidence>
<feature type="domain" description="HAMP" evidence="8">
    <location>
        <begin position="421"/>
        <end position="472"/>
    </location>
</feature>
<dbReference type="GO" id="GO:0006935">
    <property type="term" value="P:chemotaxis"/>
    <property type="evidence" value="ECO:0007669"/>
    <property type="project" value="UniProtKB-KW"/>
</dbReference>
<protein>
    <recommendedName>
        <fullName evidence="11">Methyl-accepting chemotaxis protein</fullName>
    </recommendedName>
</protein>
<dbReference type="OrthoDB" id="419276at2"/>
<keyword evidence="2 4" id="KW-0807">Transducer</keyword>
<feature type="region of interest" description="Disordered" evidence="5">
    <location>
        <begin position="1"/>
        <end position="38"/>
    </location>
</feature>
<dbReference type="PANTHER" id="PTHR32089">
    <property type="entry name" value="METHYL-ACCEPTING CHEMOTAXIS PROTEIN MCPB"/>
    <property type="match status" value="1"/>
</dbReference>
<dbReference type="Gene3D" id="1.10.287.950">
    <property type="entry name" value="Methyl-accepting chemotaxis protein"/>
    <property type="match status" value="1"/>
</dbReference>
<dbReference type="EMBL" id="RSCM01000011">
    <property type="protein sequence ID" value="RUS95170.1"/>
    <property type="molecule type" value="Genomic_DNA"/>
</dbReference>
<evidence type="ECO:0000256" key="1">
    <source>
        <dbReference type="ARBA" id="ARBA00022500"/>
    </source>
</evidence>
<dbReference type="RefSeq" id="WP_127055243.1">
    <property type="nucleotide sequence ID" value="NZ_RSCM01000011.1"/>
</dbReference>
<dbReference type="InterPro" id="IPR004089">
    <property type="entry name" value="MCPsignal_dom"/>
</dbReference>
<dbReference type="Proteomes" id="UP000276103">
    <property type="component" value="Unassembled WGS sequence"/>
</dbReference>
<evidence type="ECO:0000256" key="5">
    <source>
        <dbReference type="SAM" id="MobiDB-lite"/>
    </source>
</evidence>
<evidence type="ECO:0000256" key="4">
    <source>
        <dbReference type="PROSITE-ProRule" id="PRU00284"/>
    </source>
</evidence>
<keyword evidence="10" id="KW-1185">Reference proteome</keyword>
<keyword evidence="6" id="KW-0472">Membrane</keyword>
<dbReference type="CDD" id="cd11386">
    <property type="entry name" value="MCP_signal"/>
    <property type="match status" value="1"/>
</dbReference>
<feature type="domain" description="Methyl-accepting transducer" evidence="7">
    <location>
        <begin position="477"/>
        <end position="713"/>
    </location>
</feature>
<evidence type="ECO:0000313" key="10">
    <source>
        <dbReference type="Proteomes" id="UP000276103"/>
    </source>
</evidence>
<organism evidence="9 10">
    <name type="scientific">Trichormus variabilis SAG 1403-4b</name>
    <dbReference type="NCBI Taxonomy" id="447716"/>
    <lineage>
        <taxon>Bacteria</taxon>
        <taxon>Bacillati</taxon>
        <taxon>Cyanobacteriota</taxon>
        <taxon>Cyanophyceae</taxon>
        <taxon>Nostocales</taxon>
        <taxon>Nostocaceae</taxon>
        <taxon>Trichormus</taxon>
    </lineage>
</organism>